<reference evidence="1" key="1">
    <citation type="submission" date="2021-03" db="EMBL/GenBank/DDBJ databases">
        <authorList>
            <person name="Bekaert M."/>
        </authorList>
    </citation>
    <scope>NUCLEOTIDE SEQUENCE</scope>
</reference>
<gene>
    <name evidence="1" type="ORF">MEDL_18113</name>
</gene>
<sequence length="492" mass="56456">MHAVMEKLDILVKIDKYYCIMPSMMPSANFEDVCKQFGILTEKCKRTSWLCFKFEFLPPSFFNHLSAWFIRKYNPSKVDSGIALYRGICMFDIGGSGWKKILVTMSTDTIALQVVSFSEEQEGFGNTCSYIHSDVTQLIEDIKERYKVKISFQLHFKCSDGVFHKDAFEYEILTSNKECYCFQHKKVHRSDQLYSPWMNNEVEMIPDRATKMTKQDDNNPKKEPTKDTAFTLEEASAKYNIPISVTLSQRFIINMSKNENQDISSCIKTNYGVVLTDRSNKRLIICQSDGTTPCIDHIPLSYSPCYITGIDSNTVAVSCTNDKTILLINISTRVVNNEIKTDGICDGLSYDGNYLYVIIWTAIIVMDLTGQNIRSIRLPEGEFYDITVERDRMVCLDNASIYCCSLDGQLLWKFENDQFQDLRRVTIDHEWNVYVTDNKKNAVVVITDNGEHYSELLTASDGLDGPYGIYFDKKESVCFVCNRLGDNAFIFM</sequence>
<comment type="caution">
    <text evidence="1">The sequence shown here is derived from an EMBL/GenBank/DDBJ whole genome shotgun (WGS) entry which is preliminary data.</text>
</comment>
<dbReference type="SUPFAM" id="SSF63825">
    <property type="entry name" value="YWTD domain"/>
    <property type="match status" value="1"/>
</dbReference>
<proteinExistence type="predicted"/>
<accession>A0A8S3RA51</accession>
<dbReference type="EMBL" id="CAJPWZ010000925">
    <property type="protein sequence ID" value="CAG2203600.1"/>
    <property type="molecule type" value="Genomic_DNA"/>
</dbReference>
<dbReference type="Gene3D" id="2.120.10.30">
    <property type="entry name" value="TolB, C-terminal domain"/>
    <property type="match status" value="1"/>
</dbReference>
<keyword evidence="2" id="KW-1185">Reference proteome</keyword>
<dbReference type="AlphaFoldDB" id="A0A8S3RA51"/>
<dbReference type="OrthoDB" id="6103839at2759"/>
<name>A0A8S3RA51_MYTED</name>
<protein>
    <submittedName>
        <fullName evidence="1">Uncharacterized protein</fullName>
    </submittedName>
</protein>
<dbReference type="Proteomes" id="UP000683360">
    <property type="component" value="Unassembled WGS sequence"/>
</dbReference>
<organism evidence="1 2">
    <name type="scientific">Mytilus edulis</name>
    <name type="common">Blue mussel</name>
    <dbReference type="NCBI Taxonomy" id="6550"/>
    <lineage>
        <taxon>Eukaryota</taxon>
        <taxon>Metazoa</taxon>
        <taxon>Spiralia</taxon>
        <taxon>Lophotrochozoa</taxon>
        <taxon>Mollusca</taxon>
        <taxon>Bivalvia</taxon>
        <taxon>Autobranchia</taxon>
        <taxon>Pteriomorphia</taxon>
        <taxon>Mytilida</taxon>
        <taxon>Mytiloidea</taxon>
        <taxon>Mytilidae</taxon>
        <taxon>Mytilinae</taxon>
        <taxon>Mytilus</taxon>
    </lineage>
</organism>
<evidence type="ECO:0000313" key="2">
    <source>
        <dbReference type="Proteomes" id="UP000683360"/>
    </source>
</evidence>
<dbReference type="InterPro" id="IPR011042">
    <property type="entry name" value="6-blade_b-propeller_TolB-like"/>
</dbReference>
<evidence type="ECO:0000313" key="1">
    <source>
        <dbReference type="EMBL" id="CAG2203600.1"/>
    </source>
</evidence>